<evidence type="ECO:0000313" key="1">
    <source>
        <dbReference type="EMBL" id="ATB68445.1"/>
    </source>
</evidence>
<evidence type="ECO:0000313" key="2">
    <source>
        <dbReference type="Proteomes" id="UP000217349"/>
    </source>
</evidence>
<accession>A0A290HAK5</accession>
<sequence length="43" mass="5223">MKIYHHQIVADQTICFATPYTNHMLNVTQNHYNFLYILVRKNK</sequence>
<protein>
    <submittedName>
        <fullName evidence="1">Uncharacterized protein</fullName>
    </submittedName>
</protein>
<reference evidence="2" key="1">
    <citation type="submission" date="2017-09" db="EMBL/GenBank/DDBJ databases">
        <title>The complete genome of Sulfurospirillum sp. JPD-1.</title>
        <authorList>
            <person name="Goris T."/>
        </authorList>
    </citation>
    <scope>NUCLEOTIDE SEQUENCE [LARGE SCALE GENOMIC DNA]</scope>
    <source>
        <strain evidence="2">JPD-1</strain>
    </source>
</reference>
<dbReference type="AlphaFoldDB" id="A0A290HAK5"/>
<dbReference type="KEGG" id="sulj:SJPD1_0316"/>
<dbReference type="EMBL" id="CP023275">
    <property type="protein sequence ID" value="ATB68445.1"/>
    <property type="molecule type" value="Genomic_DNA"/>
</dbReference>
<organism evidence="1 2">
    <name type="scientific">Sulfurospirillum diekertiae</name>
    <dbReference type="NCBI Taxonomy" id="1854492"/>
    <lineage>
        <taxon>Bacteria</taxon>
        <taxon>Pseudomonadati</taxon>
        <taxon>Campylobacterota</taxon>
        <taxon>Epsilonproteobacteria</taxon>
        <taxon>Campylobacterales</taxon>
        <taxon>Sulfurospirillaceae</taxon>
        <taxon>Sulfurospirillum</taxon>
    </lineage>
</organism>
<gene>
    <name evidence="1" type="ORF">SJPD1_0316</name>
</gene>
<dbReference type="Proteomes" id="UP000217349">
    <property type="component" value="Chromosome"/>
</dbReference>
<name>A0A290HAK5_9BACT</name>
<proteinExistence type="predicted"/>